<comment type="similarity">
    <text evidence="1">Belongs to the MT-A70-like family.</text>
</comment>
<dbReference type="GO" id="GO:0005634">
    <property type="term" value="C:nucleus"/>
    <property type="evidence" value="ECO:0007669"/>
    <property type="project" value="TreeGrafter"/>
</dbReference>
<dbReference type="GO" id="GO:0032259">
    <property type="term" value="P:methylation"/>
    <property type="evidence" value="ECO:0007669"/>
    <property type="project" value="InterPro"/>
</dbReference>
<dbReference type="PANTHER" id="PTHR12829">
    <property type="entry name" value="N6-ADENOSINE-METHYLTRANSFERASE"/>
    <property type="match status" value="1"/>
</dbReference>
<evidence type="ECO:0000313" key="3">
    <source>
        <dbReference type="Proteomes" id="UP000308549"/>
    </source>
</evidence>
<dbReference type="InterPro" id="IPR007757">
    <property type="entry name" value="MT-A70-like"/>
</dbReference>
<dbReference type="GO" id="GO:0008168">
    <property type="term" value="F:methyltransferase activity"/>
    <property type="evidence" value="ECO:0007669"/>
    <property type="project" value="InterPro"/>
</dbReference>
<dbReference type="Pfam" id="PF05063">
    <property type="entry name" value="MT-A70"/>
    <property type="match status" value="1"/>
</dbReference>
<reference evidence="2 3" key="1">
    <citation type="submission" date="2017-03" db="EMBL/GenBank/DDBJ databases">
        <title>Genomes of endolithic fungi from Antarctica.</title>
        <authorList>
            <person name="Coleine C."/>
            <person name="Masonjones S."/>
            <person name="Stajich J.E."/>
        </authorList>
    </citation>
    <scope>NUCLEOTIDE SEQUENCE [LARGE SCALE GENOMIC DNA]</scope>
    <source>
        <strain evidence="2 3">CCFEE 6315</strain>
    </source>
</reference>
<dbReference type="GO" id="GO:0003676">
    <property type="term" value="F:nucleic acid binding"/>
    <property type="evidence" value="ECO:0007669"/>
    <property type="project" value="InterPro"/>
</dbReference>
<dbReference type="InterPro" id="IPR029063">
    <property type="entry name" value="SAM-dependent_MTases_sf"/>
</dbReference>
<comment type="caution">
    <text evidence="2">The sequence shown here is derived from an EMBL/GenBank/DDBJ whole genome shotgun (WGS) entry which is preliminary data.</text>
</comment>
<evidence type="ECO:0000256" key="1">
    <source>
        <dbReference type="PROSITE-ProRule" id="PRU00489"/>
    </source>
</evidence>
<proteinExistence type="inferred from homology"/>
<name>A0A4U0UE14_9PEZI</name>
<dbReference type="PROSITE" id="PS00092">
    <property type="entry name" value="N6_MTASE"/>
    <property type="match status" value="1"/>
</dbReference>
<dbReference type="EMBL" id="NAJL01000002">
    <property type="protein sequence ID" value="TKA33654.1"/>
    <property type="molecule type" value="Genomic_DNA"/>
</dbReference>
<evidence type="ECO:0008006" key="4">
    <source>
        <dbReference type="Google" id="ProtNLM"/>
    </source>
</evidence>
<dbReference type="SUPFAM" id="SSF53335">
    <property type="entry name" value="S-adenosyl-L-methionine-dependent methyltransferases"/>
    <property type="match status" value="1"/>
</dbReference>
<evidence type="ECO:0000313" key="2">
    <source>
        <dbReference type="EMBL" id="TKA33654.1"/>
    </source>
</evidence>
<dbReference type="OrthoDB" id="61116at2759"/>
<keyword evidence="3" id="KW-1185">Reference proteome</keyword>
<protein>
    <recommendedName>
        <fullName evidence="4">MT-A70-domain-containing protein</fullName>
    </recommendedName>
</protein>
<organism evidence="2 3">
    <name type="scientific">Salinomyces thailandicus</name>
    <dbReference type="NCBI Taxonomy" id="706561"/>
    <lineage>
        <taxon>Eukaryota</taxon>
        <taxon>Fungi</taxon>
        <taxon>Dikarya</taxon>
        <taxon>Ascomycota</taxon>
        <taxon>Pezizomycotina</taxon>
        <taxon>Dothideomycetes</taxon>
        <taxon>Dothideomycetidae</taxon>
        <taxon>Mycosphaerellales</taxon>
        <taxon>Teratosphaeriaceae</taxon>
        <taxon>Salinomyces</taxon>
    </lineage>
</organism>
<dbReference type="Proteomes" id="UP000308549">
    <property type="component" value="Unassembled WGS sequence"/>
</dbReference>
<dbReference type="PROSITE" id="PS51143">
    <property type="entry name" value="MT_A70"/>
    <property type="match status" value="1"/>
</dbReference>
<accession>A0A4U0UE14</accession>
<dbReference type="AlphaFoldDB" id="A0A4U0UE14"/>
<dbReference type="PANTHER" id="PTHR12829:SF4">
    <property type="entry name" value="N(6)-ADENINE-SPECIFIC METHYLTRANSFERASE METTL4"/>
    <property type="match status" value="1"/>
</dbReference>
<sequence>MTSPVLWQNADQTVALIDIPRSIEAAQGTLQQPCHDNLLSIRPLESPFPANEPKSEKARAKVAGNTTDQQLHEQYADILEHALAEVRYARCGEWCLPRPFVQESMGKPRKRKVNDLAKVNDAGVQSTAPGELTMTALRSLVDPDLQGFLGYRQPSNGNEDVPTERNGVQSVRTQQSHNPSHHAIARLEVNLPAQDCSYHFRLPPLSSYFLADCSESASFRAAVRSQAQDTGSKQSFNLIVIDPPWPNRSVKRTHKTPGSSYATISTVADVKRLVLGMDLDMLMAEKCLVAIWITNSPAVRDLVLGDNGIFECWGIELTEEWLWLKTTSHGQPVSNIGSLWRKPYEVLLLGRKRKTCASADSAKRESRRRVLIGVPDLHSRKPCLKELISPLMENASQYRALEVFARHLVAGWWSWGDECLKFNWEGSWRSQADVCASKDDHLKS</sequence>
<gene>
    <name evidence="2" type="ORF">B0A50_00490</name>
</gene>
<dbReference type="InterPro" id="IPR002052">
    <property type="entry name" value="DNA_methylase_N6_adenine_CS"/>
</dbReference>